<dbReference type="Proteomes" id="UP000654918">
    <property type="component" value="Unassembled WGS sequence"/>
</dbReference>
<evidence type="ECO:0000313" key="4">
    <source>
        <dbReference type="Proteomes" id="UP000654918"/>
    </source>
</evidence>
<feature type="region of interest" description="Disordered" evidence="1">
    <location>
        <begin position="1"/>
        <end position="21"/>
    </location>
</feature>
<evidence type="ECO:0000256" key="2">
    <source>
        <dbReference type="SAM" id="Phobius"/>
    </source>
</evidence>
<sequence>MGANLATRKVLQKGTRSENASVYTEADGPHYVAEHEIEMHPMVGNTGPTLNQRKPQRSKQRIVWQMGVFYFLAFAFMGVHLGFFLILNGRPVERSGIFRSQSLQSALANFLAIAVEICLLSGIGVAYDQYLWRLFRKKALRAITIDKLVRLVSSPWNLVLADVVSGAPGPWLIALVCLLVPIAVVFPPGALTVEFREGVLSIDLDNVPTMNLSDWGNGTIPDFSMHAFFETGPELEFRLGVQPKLAIIADLVLALGEPIQLRNPCNGPCIYSTVLEGPKFNCQEGSRPQQLACTGVVFRAQDEAGVGRTAVSEVIHHNNFSIGWMEMDDGPCSYEDTSKKKFIDCSMTLATYNFSVTNFQNGSREIHAEILSEEENMWTAESPLPTDYLKYMPTKNTVIESPEDKAGVTAIFRNLQAWSIRRAATLALNGTVSYYNLDWAPYLRPSDDQWGSRGAVDSPYVGYHDKFKPRVHLTPETLQSYLQDVVLSVTTLDPGLPALEVAQGVTGANVYLFAEPLQFYVPYIACLVVTMLIYVSGYRALHLNGASAGNSFLQFVATTSTSDALHQLGKECSVGGIENTSKDLRNVRLRFGTRSAVDDSGALTGADVAVFGVHGEVEGFSR</sequence>
<keyword evidence="4" id="KW-1185">Reference proteome</keyword>
<dbReference type="PANTHER" id="PTHR35041">
    <property type="entry name" value="MEDIATOR OF RNA POLYMERASE II TRANSCRIPTION SUBUNIT 1"/>
    <property type="match status" value="1"/>
</dbReference>
<evidence type="ECO:0000313" key="3">
    <source>
        <dbReference type="EMBL" id="KAF6836600.1"/>
    </source>
</evidence>
<dbReference type="AlphaFoldDB" id="A0A8H6NL38"/>
<keyword evidence="2" id="KW-0812">Transmembrane</keyword>
<name>A0A8H6NL38_9PEZI</name>
<feature type="transmembrane region" description="Helical" evidence="2">
    <location>
        <begin position="62"/>
        <end position="86"/>
    </location>
</feature>
<keyword evidence="2" id="KW-1133">Transmembrane helix</keyword>
<feature type="transmembrane region" description="Helical" evidence="2">
    <location>
        <begin position="520"/>
        <end position="541"/>
    </location>
</feature>
<evidence type="ECO:0000256" key="1">
    <source>
        <dbReference type="SAM" id="MobiDB-lite"/>
    </source>
</evidence>
<feature type="transmembrane region" description="Helical" evidence="2">
    <location>
        <begin position="106"/>
        <end position="127"/>
    </location>
</feature>
<feature type="transmembrane region" description="Helical" evidence="2">
    <location>
        <begin position="171"/>
        <end position="191"/>
    </location>
</feature>
<accession>A0A8H6NL38</accession>
<organism evidence="3 4">
    <name type="scientific">Colletotrichum plurivorum</name>
    <dbReference type="NCBI Taxonomy" id="2175906"/>
    <lineage>
        <taxon>Eukaryota</taxon>
        <taxon>Fungi</taxon>
        <taxon>Dikarya</taxon>
        <taxon>Ascomycota</taxon>
        <taxon>Pezizomycotina</taxon>
        <taxon>Sordariomycetes</taxon>
        <taxon>Hypocreomycetidae</taxon>
        <taxon>Glomerellales</taxon>
        <taxon>Glomerellaceae</taxon>
        <taxon>Colletotrichum</taxon>
        <taxon>Colletotrichum orchidearum species complex</taxon>
    </lineage>
</organism>
<proteinExistence type="predicted"/>
<dbReference type="EMBL" id="WIGO01000031">
    <property type="protein sequence ID" value="KAF6836600.1"/>
    <property type="molecule type" value="Genomic_DNA"/>
</dbReference>
<keyword evidence="2" id="KW-0472">Membrane</keyword>
<dbReference type="PANTHER" id="PTHR35041:SF3">
    <property type="entry name" value="FORMYLMETHIONINE DEFORMYLASE-LIKE PROTEIN"/>
    <property type="match status" value="1"/>
</dbReference>
<reference evidence="3" key="1">
    <citation type="journal article" date="2020" name="Phytopathology">
        <title>Genome Sequence Resources of Colletotrichum truncatum, C. plurivorum, C. musicola, and C. sojae: Four Species Pathogenic to Soybean (Glycine max).</title>
        <authorList>
            <person name="Rogerio F."/>
            <person name="Boufleur T.R."/>
            <person name="Ciampi-Guillardi M."/>
            <person name="Sukno S.A."/>
            <person name="Thon M.R."/>
            <person name="Massola Junior N.S."/>
            <person name="Baroncelli R."/>
        </authorList>
    </citation>
    <scope>NUCLEOTIDE SEQUENCE</scope>
    <source>
        <strain evidence="3">LFN00145</strain>
    </source>
</reference>
<comment type="caution">
    <text evidence="3">The sequence shown here is derived from an EMBL/GenBank/DDBJ whole genome shotgun (WGS) entry which is preliminary data.</text>
</comment>
<protein>
    <submittedName>
        <fullName evidence="3">Uncharacterized protein</fullName>
    </submittedName>
</protein>
<gene>
    <name evidence="3" type="ORF">CPLU01_03635</name>
</gene>